<feature type="compositionally biased region" description="Polar residues" evidence="8">
    <location>
        <begin position="77"/>
        <end position="86"/>
    </location>
</feature>
<keyword evidence="11" id="KW-1185">Reference proteome</keyword>
<dbReference type="GO" id="GO:0005634">
    <property type="term" value="C:nucleus"/>
    <property type="evidence" value="ECO:0007669"/>
    <property type="project" value="UniProtKB-SubCell"/>
</dbReference>
<dbReference type="InterPro" id="IPR013087">
    <property type="entry name" value="Znf_C2H2_type"/>
</dbReference>
<evidence type="ECO:0000256" key="3">
    <source>
        <dbReference type="ARBA" id="ARBA00022737"/>
    </source>
</evidence>
<evidence type="ECO:0000256" key="2">
    <source>
        <dbReference type="ARBA" id="ARBA00022723"/>
    </source>
</evidence>
<evidence type="ECO:0000259" key="9">
    <source>
        <dbReference type="PROSITE" id="PS50157"/>
    </source>
</evidence>
<dbReference type="GO" id="GO:0000981">
    <property type="term" value="F:DNA-binding transcription factor activity, RNA polymerase II-specific"/>
    <property type="evidence" value="ECO:0007669"/>
    <property type="project" value="InterPro"/>
</dbReference>
<dbReference type="EMBL" id="MCFC01000055">
    <property type="protein sequence ID" value="ORY25649.1"/>
    <property type="molecule type" value="Genomic_DNA"/>
</dbReference>
<keyword evidence="5" id="KW-0862">Zinc</keyword>
<evidence type="ECO:0000256" key="8">
    <source>
        <dbReference type="SAM" id="MobiDB-lite"/>
    </source>
</evidence>
<reference evidence="10 11" key="1">
    <citation type="submission" date="2016-07" db="EMBL/GenBank/DDBJ databases">
        <title>Pervasive Adenine N6-methylation of Active Genes in Fungi.</title>
        <authorList>
            <consortium name="DOE Joint Genome Institute"/>
            <person name="Mondo S.J."/>
            <person name="Dannebaum R.O."/>
            <person name="Kuo R.C."/>
            <person name="Labutti K."/>
            <person name="Haridas S."/>
            <person name="Kuo A."/>
            <person name="Salamov A."/>
            <person name="Ahrendt S.R."/>
            <person name="Lipzen A."/>
            <person name="Sullivan W."/>
            <person name="Andreopoulos W.B."/>
            <person name="Clum A."/>
            <person name="Lindquist E."/>
            <person name="Daum C."/>
            <person name="Ramamoorthy G.K."/>
            <person name="Gryganskyi A."/>
            <person name="Culley D."/>
            <person name="Magnuson J.K."/>
            <person name="James T.Y."/>
            <person name="O'Malley M.A."/>
            <person name="Stajich J.E."/>
            <person name="Spatafora J.W."/>
            <person name="Visel A."/>
            <person name="Grigoriev I.V."/>
        </authorList>
    </citation>
    <scope>NUCLEOTIDE SEQUENCE [LARGE SCALE GENOMIC DNA]</scope>
    <source>
        <strain evidence="10 11">68-887.2</strain>
    </source>
</reference>
<dbReference type="PANTHER" id="PTHR40626:SF11">
    <property type="entry name" value="ZINC FINGER PROTEIN YPR022C"/>
    <property type="match status" value="1"/>
</dbReference>
<dbReference type="InterPro" id="IPR051059">
    <property type="entry name" value="VerF-like"/>
</dbReference>
<dbReference type="SUPFAM" id="SSF57667">
    <property type="entry name" value="beta-beta-alpha zinc fingers"/>
    <property type="match status" value="1"/>
</dbReference>
<name>A0A1Y2ASW1_9TREE</name>
<evidence type="ECO:0000256" key="7">
    <source>
        <dbReference type="PROSITE-ProRule" id="PRU00042"/>
    </source>
</evidence>
<evidence type="ECO:0000256" key="5">
    <source>
        <dbReference type="ARBA" id="ARBA00022833"/>
    </source>
</evidence>
<feature type="domain" description="C2H2-type" evidence="9">
    <location>
        <begin position="26"/>
        <end position="54"/>
    </location>
</feature>
<evidence type="ECO:0000313" key="11">
    <source>
        <dbReference type="Proteomes" id="UP000193986"/>
    </source>
</evidence>
<keyword evidence="3" id="KW-0677">Repeat</keyword>
<dbReference type="PROSITE" id="PS00028">
    <property type="entry name" value="ZINC_FINGER_C2H2_1"/>
    <property type="match status" value="1"/>
</dbReference>
<feature type="compositionally biased region" description="Basic and acidic residues" evidence="8">
    <location>
        <begin position="240"/>
        <end position="255"/>
    </location>
</feature>
<feature type="region of interest" description="Disordered" evidence="8">
    <location>
        <begin position="234"/>
        <end position="259"/>
    </location>
</feature>
<dbReference type="Proteomes" id="UP000193986">
    <property type="component" value="Unassembled WGS sequence"/>
</dbReference>
<dbReference type="OrthoDB" id="1405595at2759"/>
<dbReference type="InterPro" id="IPR007219">
    <property type="entry name" value="XnlR_reg_dom"/>
</dbReference>
<comment type="subcellular location">
    <subcellularLocation>
        <location evidence="1">Nucleus</location>
    </subcellularLocation>
</comment>
<keyword evidence="6" id="KW-0539">Nucleus</keyword>
<feature type="region of interest" description="Disordered" evidence="8">
    <location>
        <begin position="47"/>
        <end position="102"/>
    </location>
</feature>
<dbReference type="PROSITE" id="PS50157">
    <property type="entry name" value="ZINC_FINGER_C2H2_2"/>
    <property type="match status" value="1"/>
</dbReference>
<evidence type="ECO:0000256" key="1">
    <source>
        <dbReference type="ARBA" id="ARBA00004123"/>
    </source>
</evidence>
<evidence type="ECO:0000256" key="6">
    <source>
        <dbReference type="ARBA" id="ARBA00023242"/>
    </source>
</evidence>
<evidence type="ECO:0000256" key="4">
    <source>
        <dbReference type="ARBA" id="ARBA00022771"/>
    </source>
</evidence>
<dbReference type="PANTHER" id="PTHR40626">
    <property type="entry name" value="MIP31509P"/>
    <property type="match status" value="1"/>
</dbReference>
<sequence>MMDELWADLARLASETSPIDVGSTPYPCPYCDKAFGRSDVRAKHVQTMHDREMEDGSSQSETPPAKMRRVDGPISPAGSTSALQQSAPPPRSASINMPWPGEASNYGAAEQTLFAPPTPQSAMLNGQNGLMLPPNTSNFPIQPSPPGFLDPSSLSTGSSSLPLDPGPMISGITGIDPFAAWDSFGHVFGWGLETDIDYDVGLQNSMYDYSEIGPVTSTENLSAAWLLAATPRGGSPVDGDVERKRDPFGRTHDTPWPHMFKPKVPDKPLTLGGVKASPRPNRSRNGPEPISPISRNAMLSLIYLSHQTLWLMPDIDDFPDHETLSDFVDLYFEKFHPTFPILHRATFVRAETPPMLLLATAAIGATFADKEFKPISAALCELVRRMVQWMRASDQRSKFDIDALIAYTLVTLLGLSCGSRELFLHSEISRCSLNTSRRRLHWLRTNRDDSFKGGNSVEDRWQVFIEEEGRKRVGWGIFLLDLQMAMLLGMAPISTVSEATVQLPCDEALWEAPDAVSWAALDKAQKPAPTVPKFFNAALAGKMEIGLLSDFSRSIVSYSIHQYLLDAYSLNRLLVSDDLEEEPTITNYVPAILGARPMAILLDLARTSFPLDQPSHLRLSSAALYHHSHMQLTRPGLLEHIRAASGKHEPDMKQETSIEWLQNWMKQGKEVRRVVWHAGVLNALMSEFPRGAFPELFWMFDCALVFWAVVKYGLDSLKSSELRSALFAANWFDTDPPQVWLEHGGQIVFPYLGSSSTMNVKDTLTLFMNRIDSMPWGLATQFRQVLAKLLDAEGQA</sequence>
<protein>
    <submittedName>
        <fullName evidence="10">Fungal-specific transcription factor domain-domain-containing protein</fullName>
    </submittedName>
</protein>
<dbReference type="GO" id="GO:0000785">
    <property type="term" value="C:chromatin"/>
    <property type="evidence" value="ECO:0007669"/>
    <property type="project" value="TreeGrafter"/>
</dbReference>
<dbReference type="STRING" id="71784.A0A1Y2ASW1"/>
<dbReference type="AlphaFoldDB" id="A0A1Y2ASW1"/>
<gene>
    <name evidence="10" type="ORF">BCR39DRAFT_543591</name>
</gene>
<accession>A0A1Y2ASW1</accession>
<dbReference type="Gene3D" id="3.30.160.60">
    <property type="entry name" value="Classic Zinc Finger"/>
    <property type="match status" value="1"/>
</dbReference>
<keyword evidence="2" id="KW-0479">Metal-binding</keyword>
<evidence type="ECO:0000313" key="10">
    <source>
        <dbReference type="EMBL" id="ORY25649.1"/>
    </source>
</evidence>
<dbReference type="GO" id="GO:0000978">
    <property type="term" value="F:RNA polymerase II cis-regulatory region sequence-specific DNA binding"/>
    <property type="evidence" value="ECO:0007669"/>
    <property type="project" value="InterPro"/>
</dbReference>
<feature type="region of interest" description="Disordered" evidence="8">
    <location>
        <begin position="271"/>
        <end position="291"/>
    </location>
</feature>
<proteinExistence type="predicted"/>
<comment type="caution">
    <text evidence="10">The sequence shown here is derived from an EMBL/GenBank/DDBJ whole genome shotgun (WGS) entry which is preliminary data.</text>
</comment>
<dbReference type="Pfam" id="PF04082">
    <property type="entry name" value="Fungal_trans"/>
    <property type="match status" value="1"/>
</dbReference>
<dbReference type="CDD" id="cd12148">
    <property type="entry name" value="fungal_TF_MHR"/>
    <property type="match status" value="1"/>
</dbReference>
<keyword evidence="4 7" id="KW-0863">Zinc-finger</keyword>
<dbReference type="InterPro" id="IPR036236">
    <property type="entry name" value="Znf_C2H2_sf"/>
</dbReference>
<organism evidence="10 11">
    <name type="scientific">Naematelia encephala</name>
    <dbReference type="NCBI Taxonomy" id="71784"/>
    <lineage>
        <taxon>Eukaryota</taxon>
        <taxon>Fungi</taxon>
        <taxon>Dikarya</taxon>
        <taxon>Basidiomycota</taxon>
        <taxon>Agaricomycotina</taxon>
        <taxon>Tremellomycetes</taxon>
        <taxon>Tremellales</taxon>
        <taxon>Naemateliaceae</taxon>
        <taxon>Naematelia</taxon>
    </lineage>
</organism>
<dbReference type="InParanoid" id="A0A1Y2ASW1"/>
<dbReference type="GO" id="GO:0008270">
    <property type="term" value="F:zinc ion binding"/>
    <property type="evidence" value="ECO:0007669"/>
    <property type="project" value="UniProtKB-KW"/>
</dbReference>
<dbReference type="GO" id="GO:0006351">
    <property type="term" value="P:DNA-templated transcription"/>
    <property type="evidence" value="ECO:0007669"/>
    <property type="project" value="InterPro"/>
</dbReference>